<dbReference type="VEuPathDB" id="FungiDB:H257_09361"/>
<proteinExistence type="predicted"/>
<feature type="chain" id="PRO_5019069736" description="CBM1 domain-containing protein" evidence="2">
    <location>
        <begin position="16"/>
        <end position="276"/>
    </location>
</feature>
<keyword evidence="2" id="KW-0732">Signal</keyword>
<keyword evidence="4" id="KW-1185">Reference proteome</keyword>
<name>A0A425DID2_APHAT</name>
<evidence type="ECO:0000256" key="1">
    <source>
        <dbReference type="SAM" id="MobiDB-lite"/>
    </source>
</evidence>
<dbReference type="Proteomes" id="UP000284702">
    <property type="component" value="Unassembled WGS sequence"/>
</dbReference>
<dbReference type="AlphaFoldDB" id="A0A425DID2"/>
<evidence type="ECO:0000256" key="2">
    <source>
        <dbReference type="SAM" id="SignalP"/>
    </source>
</evidence>
<feature type="compositionally biased region" description="Low complexity" evidence="1">
    <location>
        <begin position="143"/>
        <end position="167"/>
    </location>
</feature>
<sequence length="276" mass="28105">MKGLLVAAMVAAAGAQTITSAPSQAPCPTPLDVFAVYDLVPCTDPPSTSTQAPTPAPSNSTASTPAPAMAAPPAPTNSTSTSTPTTTTATTATTTQATTPTTTSMATSTTTNAINTTFAPSQPPCPTPLDVFAVYDLVPCTDPPRTTTSPSQAPTPAPSNSTSTPTTATPPSPTTTKRTPTTTKASNTTRPVTTKRGNSPVCTLVSVKGDATYCIPGSICRGWGDHVYGTDCPVKGDVAIKYCFKSLKSYTQAGKCIAPHDAVCSKLRGGVWGCKW</sequence>
<dbReference type="PRINTS" id="PR01217">
    <property type="entry name" value="PRICHEXTENSN"/>
</dbReference>
<feature type="compositionally biased region" description="Low complexity" evidence="1">
    <location>
        <begin position="76"/>
        <end position="108"/>
    </location>
</feature>
<feature type="signal peptide" evidence="2">
    <location>
        <begin position="1"/>
        <end position="15"/>
    </location>
</feature>
<reference evidence="3" key="1">
    <citation type="submission" date="2018-07" db="EMBL/GenBank/DDBJ databases">
        <title>Annotation of Aphanomyces astaci genome assembly.</title>
        <authorList>
            <person name="Studholme D.J."/>
        </authorList>
    </citation>
    <scope>NUCLEOTIDE SEQUENCE [LARGE SCALE GENOMIC DNA]</scope>
    <source>
        <strain evidence="3">Pc</strain>
    </source>
</reference>
<feature type="compositionally biased region" description="Low complexity" evidence="1">
    <location>
        <begin position="45"/>
        <end position="69"/>
    </location>
</feature>
<comment type="caution">
    <text evidence="3">The sequence shown here is derived from an EMBL/GenBank/DDBJ whole genome shotgun (WGS) entry which is preliminary data.</text>
</comment>
<dbReference type="EMBL" id="MZMZ02001590">
    <property type="protein sequence ID" value="RQM28915.1"/>
    <property type="molecule type" value="Genomic_DNA"/>
</dbReference>
<organism evidence="3 4">
    <name type="scientific">Aphanomyces astaci</name>
    <name type="common">Crayfish plague agent</name>
    <dbReference type="NCBI Taxonomy" id="112090"/>
    <lineage>
        <taxon>Eukaryota</taxon>
        <taxon>Sar</taxon>
        <taxon>Stramenopiles</taxon>
        <taxon>Oomycota</taxon>
        <taxon>Saprolegniomycetes</taxon>
        <taxon>Saprolegniales</taxon>
        <taxon>Verrucalvaceae</taxon>
        <taxon>Aphanomyces</taxon>
    </lineage>
</organism>
<feature type="compositionally biased region" description="Low complexity" evidence="1">
    <location>
        <begin position="174"/>
        <end position="191"/>
    </location>
</feature>
<evidence type="ECO:0000313" key="4">
    <source>
        <dbReference type="Proteomes" id="UP000284702"/>
    </source>
</evidence>
<accession>A0A425DID2</accession>
<feature type="region of interest" description="Disordered" evidence="1">
    <location>
        <begin position="45"/>
        <end position="108"/>
    </location>
</feature>
<evidence type="ECO:0000313" key="3">
    <source>
        <dbReference type="EMBL" id="RQM28915.1"/>
    </source>
</evidence>
<protein>
    <recommendedName>
        <fullName evidence="5">CBM1 domain-containing protein</fullName>
    </recommendedName>
</protein>
<evidence type="ECO:0008006" key="5">
    <source>
        <dbReference type="Google" id="ProtNLM"/>
    </source>
</evidence>
<gene>
    <name evidence="3" type="ORF">B5M09_004779</name>
</gene>
<feature type="region of interest" description="Disordered" evidence="1">
    <location>
        <begin position="143"/>
        <end position="196"/>
    </location>
</feature>